<dbReference type="Gene3D" id="3.30.70.20">
    <property type="match status" value="1"/>
</dbReference>
<evidence type="ECO:0000259" key="4">
    <source>
        <dbReference type="PROSITE" id="PS51379"/>
    </source>
</evidence>
<dbReference type="Proteomes" id="UP000032233">
    <property type="component" value="Unassembled WGS sequence"/>
</dbReference>
<proteinExistence type="predicted"/>
<keyword evidence="3" id="KW-0411">Iron-sulfur</keyword>
<dbReference type="PROSITE" id="PS00198">
    <property type="entry name" value="4FE4S_FER_1"/>
    <property type="match status" value="2"/>
</dbReference>
<name>A0A0D2JC21_9BACT</name>
<dbReference type="AlphaFoldDB" id="A0A0D2JC21"/>
<evidence type="ECO:0000313" key="6">
    <source>
        <dbReference type="Proteomes" id="UP000032233"/>
    </source>
</evidence>
<dbReference type="PROSITE" id="PS51379">
    <property type="entry name" value="4FE4S_FER_2"/>
    <property type="match status" value="2"/>
</dbReference>
<dbReference type="EMBL" id="AZAC01000016">
    <property type="protein sequence ID" value="KIX13321.1"/>
    <property type="molecule type" value="Genomic_DNA"/>
</dbReference>
<organism evidence="5 6">
    <name type="scientific">Dethiosulfatarculus sandiegensis</name>
    <dbReference type="NCBI Taxonomy" id="1429043"/>
    <lineage>
        <taxon>Bacteria</taxon>
        <taxon>Pseudomonadati</taxon>
        <taxon>Thermodesulfobacteriota</taxon>
        <taxon>Desulfarculia</taxon>
        <taxon>Desulfarculales</taxon>
        <taxon>Desulfarculaceae</taxon>
        <taxon>Dethiosulfatarculus</taxon>
    </lineage>
</organism>
<dbReference type="PANTHER" id="PTHR43122">
    <property type="entry name" value="FERREDOXIN SUBUNIT OF PYRUVATE:FLAVODOXIN OXIDOREDUCTASE-RELATED"/>
    <property type="match status" value="1"/>
</dbReference>
<feature type="domain" description="4Fe-4S ferredoxin-type" evidence="4">
    <location>
        <begin position="36"/>
        <end position="66"/>
    </location>
</feature>
<comment type="caution">
    <text evidence="5">The sequence shown here is derived from an EMBL/GenBank/DDBJ whole genome shotgun (WGS) entry which is preliminary data.</text>
</comment>
<sequence length="69" mass="7555">MISIDKDFCKGCGLCIGVCPEGVLKLSDERNQKGYLLPFAECPEACNHCLLCESVCPDMALYVEKDHAS</sequence>
<accession>A0A0D2JC21</accession>
<dbReference type="InterPro" id="IPR017900">
    <property type="entry name" value="4Fe4S_Fe_S_CS"/>
</dbReference>
<keyword evidence="6" id="KW-1185">Reference proteome</keyword>
<protein>
    <submittedName>
        <fullName evidence="5">Ferredoxin</fullName>
    </submittedName>
</protein>
<evidence type="ECO:0000313" key="5">
    <source>
        <dbReference type="EMBL" id="KIX13321.1"/>
    </source>
</evidence>
<dbReference type="InParanoid" id="A0A0D2JC21"/>
<dbReference type="OrthoDB" id="9804603at2"/>
<gene>
    <name evidence="5" type="ORF">X474_13935</name>
</gene>
<dbReference type="SUPFAM" id="SSF54862">
    <property type="entry name" value="4Fe-4S ferredoxins"/>
    <property type="match status" value="1"/>
</dbReference>
<evidence type="ECO:0000256" key="3">
    <source>
        <dbReference type="ARBA" id="ARBA00023014"/>
    </source>
</evidence>
<reference evidence="5 6" key="1">
    <citation type="submission" date="2013-11" db="EMBL/GenBank/DDBJ databases">
        <title>Metagenomic analysis of a methanogenic consortium involved in long chain n-alkane degradation.</title>
        <authorList>
            <person name="Davidova I.A."/>
            <person name="Callaghan A.V."/>
            <person name="Wawrik B."/>
            <person name="Pruitt S."/>
            <person name="Marks C."/>
            <person name="Duncan K.E."/>
            <person name="Suflita J.M."/>
        </authorList>
    </citation>
    <scope>NUCLEOTIDE SEQUENCE [LARGE SCALE GENOMIC DNA]</scope>
    <source>
        <strain evidence="5 6">SPR</strain>
    </source>
</reference>
<dbReference type="STRING" id="1429043.X474_13935"/>
<dbReference type="Pfam" id="PF12838">
    <property type="entry name" value="Fer4_7"/>
    <property type="match status" value="1"/>
</dbReference>
<dbReference type="RefSeq" id="WP_044349331.1">
    <property type="nucleotide sequence ID" value="NZ_AZAC01000016.1"/>
</dbReference>
<dbReference type="GO" id="GO:0046872">
    <property type="term" value="F:metal ion binding"/>
    <property type="evidence" value="ECO:0007669"/>
    <property type="project" value="UniProtKB-KW"/>
</dbReference>
<feature type="domain" description="4Fe-4S ferredoxin-type" evidence="4">
    <location>
        <begin position="1"/>
        <end position="29"/>
    </location>
</feature>
<keyword evidence="1" id="KW-0479">Metal-binding</keyword>
<evidence type="ECO:0000256" key="2">
    <source>
        <dbReference type="ARBA" id="ARBA00023004"/>
    </source>
</evidence>
<dbReference type="PANTHER" id="PTHR43122:SF1">
    <property type="entry name" value="IRON-SULFUR-BINDING PROTEIN"/>
    <property type="match status" value="1"/>
</dbReference>
<evidence type="ECO:0000256" key="1">
    <source>
        <dbReference type="ARBA" id="ARBA00022723"/>
    </source>
</evidence>
<dbReference type="GO" id="GO:0051536">
    <property type="term" value="F:iron-sulfur cluster binding"/>
    <property type="evidence" value="ECO:0007669"/>
    <property type="project" value="UniProtKB-KW"/>
</dbReference>
<dbReference type="InterPro" id="IPR017896">
    <property type="entry name" value="4Fe4S_Fe-S-bd"/>
</dbReference>
<keyword evidence="2" id="KW-0408">Iron</keyword>